<organism evidence="1 2">
    <name type="scientific">Raoultella terrigena</name>
    <name type="common">Klebsiella terrigena</name>
    <dbReference type="NCBI Taxonomy" id="577"/>
    <lineage>
        <taxon>Bacteria</taxon>
        <taxon>Pseudomonadati</taxon>
        <taxon>Pseudomonadota</taxon>
        <taxon>Gammaproteobacteria</taxon>
        <taxon>Enterobacterales</taxon>
        <taxon>Enterobacteriaceae</taxon>
        <taxon>Klebsiella/Raoultella group</taxon>
        <taxon>Raoultella</taxon>
    </lineage>
</organism>
<name>A0A485C9L2_RAOTE</name>
<proteinExistence type="predicted"/>
<protein>
    <submittedName>
        <fullName evidence="1">Uncharacterized protein</fullName>
    </submittedName>
</protein>
<dbReference type="Proteomes" id="UP000332594">
    <property type="component" value="Unassembled WGS sequence"/>
</dbReference>
<evidence type="ECO:0000313" key="2">
    <source>
        <dbReference type="Proteomes" id="UP000332594"/>
    </source>
</evidence>
<dbReference type="EMBL" id="CAADJG010000002">
    <property type="protein sequence ID" value="VFS80868.1"/>
    <property type="molecule type" value="Genomic_DNA"/>
</dbReference>
<dbReference type="AlphaFoldDB" id="A0A485C9L2"/>
<accession>A0A485C9L2</accession>
<sequence>MQLFDEDSVRATQQVAVLFLHFAQHANAEARTRERVTVQHVVRQAQLETDFTHFVFEQLFERFNEAHLHLFRQAAHVVVRFDNVRFTGPRKPRTRSRQGR</sequence>
<reference evidence="1 2" key="1">
    <citation type="submission" date="2019-03" db="EMBL/GenBank/DDBJ databases">
        <authorList>
            <consortium name="Pathogen Informatics"/>
        </authorList>
    </citation>
    <scope>NUCLEOTIDE SEQUENCE [LARGE SCALE GENOMIC DNA]</scope>
    <source>
        <strain evidence="1 2">NCTC13038</strain>
    </source>
</reference>
<gene>
    <name evidence="1" type="ORF">NCTC13038_04289</name>
</gene>
<evidence type="ECO:0000313" key="1">
    <source>
        <dbReference type="EMBL" id="VFS80868.1"/>
    </source>
</evidence>